<keyword evidence="10" id="KW-0813">Transport</keyword>
<dbReference type="GeneID" id="18475411"/>
<evidence type="ECO:0000256" key="10">
    <source>
        <dbReference type="RuleBase" id="RU365067"/>
    </source>
</evidence>
<dbReference type="GO" id="GO:0006488">
    <property type="term" value="P:dolichol-linked oligosaccharide biosynthetic process"/>
    <property type="evidence" value="ECO:0007669"/>
    <property type="project" value="InterPro"/>
</dbReference>
<evidence type="ECO:0000256" key="3">
    <source>
        <dbReference type="ARBA" id="ARBA00010288"/>
    </source>
</evidence>
<proteinExistence type="inferred from homology"/>
<feature type="transmembrane region" description="Helical" evidence="10">
    <location>
        <begin position="79"/>
        <end position="100"/>
    </location>
</feature>
<dbReference type="InterPro" id="IPR007594">
    <property type="entry name" value="RFT1"/>
</dbReference>
<evidence type="ECO:0000256" key="6">
    <source>
        <dbReference type="ARBA" id="ARBA00022989"/>
    </source>
</evidence>
<keyword evidence="7 10" id="KW-0472">Membrane</keyword>
<comment type="function">
    <text evidence="9 10">Intramembrane glycolipid transporter that operates in the biosynthetic pathway of dolichol-linked oligosaccharides, the glycan precursors employed in protein asparagine (N)-glycosylation. The sequential addition of sugars to dolichol pyrophosphate produces dolichol-linked oligosaccharides containing fourteen sugars, including two GlcNAcs, nine mannoses and three glucoses. Once assembled, the oligosaccharide is transferred from the lipid to nascent proteins by oligosaccharyltransferases. The assembly of dolichol-linked oligosaccharides begins on the cytosolic side of the endoplasmic reticulum membrane and finishes in its lumen. RFT1 could mediate the translocation of the cytosolically oriented intermediate DolPP-GlcNAc2Man5, produced by ALG11, into the ER lumen where dolichol-linked oligosaccharides assembly continues. However, the intramembrane lipid transporter activity could not be confirmed in vitro.</text>
</comment>
<dbReference type="KEGG" id="wse:WALSEDRAFT_68501"/>
<evidence type="ECO:0000256" key="4">
    <source>
        <dbReference type="ARBA" id="ARBA00022692"/>
    </source>
</evidence>
<feature type="transmembrane region" description="Helical" evidence="10">
    <location>
        <begin position="287"/>
        <end position="307"/>
    </location>
</feature>
<keyword evidence="6 10" id="KW-1133">Transmembrane helix</keyword>
<keyword evidence="12" id="KW-1185">Reference proteome</keyword>
<feature type="transmembrane region" description="Helical" evidence="10">
    <location>
        <begin position="359"/>
        <end position="378"/>
    </location>
</feature>
<evidence type="ECO:0000256" key="2">
    <source>
        <dbReference type="ARBA" id="ARBA00004922"/>
    </source>
</evidence>
<evidence type="ECO:0000256" key="9">
    <source>
        <dbReference type="ARBA" id="ARBA00045912"/>
    </source>
</evidence>
<dbReference type="STRING" id="671144.I4YDH2"/>
<dbReference type="OrthoDB" id="9979195at2759"/>
<protein>
    <recommendedName>
        <fullName evidence="8 10">Man(5)GlcNAc(2)-PP-dolichol translocation protein RFT1</fullName>
    </recommendedName>
</protein>
<name>I4YDH2_WALMC</name>
<feature type="transmembrane region" description="Helical" evidence="10">
    <location>
        <begin position="446"/>
        <end position="464"/>
    </location>
</feature>
<comment type="pathway">
    <text evidence="2">Protein modification; protein glycosylation.</text>
</comment>
<dbReference type="EMBL" id="JH668229">
    <property type="protein sequence ID" value="EIM22014.1"/>
    <property type="molecule type" value="Genomic_DNA"/>
</dbReference>
<reference evidence="11 12" key="1">
    <citation type="journal article" date="2012" name="Fungal Genet. Biol.">
        <title>The genome of the xerotolerant mold Wallemia sebi reveals adaptations to osmotic stress and suggests cryptic sexual reproduction.</title>
        <authorList>
            <person name="Padamsee M."/>
            <person name="Kumar T.K.A."/>
            <person name="Riley R."/>
            <person name="Binder M."/>
            <person name="Boyd A."/>
            <person name="Calvo A.M."/>
            <person name="Furukawa K."/>
            <person name="Hesse C."/>
            <person name="Hohmann S."/>
            <person name="James T.Y."/>
            <person name="LaButti K."/>
            <person name="Lapidus A."/>
            <person name="Lindquist E."/>
            <person name="Lucas S."/>
            <person name="Miller K."/>
            <person name="Shantappa S."/>
            <person name="Grigoriev I.V."/>
            <person name="Hibbett D.S."/>
            <person name="McLaughlin D.J."/>
            <person name="Spatafora J.W."/>
            <person name="Aime M.C."/>
        </authorList>
    </citation>
    <scope>NUCLEOTIDE SEQUENCE [LARGE SCALE GENOMIC DNA]</scope>
    <source>
        <strain evidence="12">ATCC MYA-4683 / CBS 633.66</strain>
    </source>
</reference>
<sequence length="486" mass="53741">MDISAYTKSIALSTTLAGFIKVSNFLVNQLSLRYVDPANLGRHSFKLELFYASIQQLSKDSVGLASLSASISNQQSINLAFLAIPLNVITLLITRVLFIGSNIGDADYNRALTLYTLSILLEALVEPLKYQSNKRVEIKRKSFIDSFSFAAKALVSFILLTRYSNHSSLTCYAFGQLSYSLIQFVSYCGDITIHYPRILANEAPFSKASLLSLRALITQALIKLGLTQGDKYIISSHLSDSDQGAFALADNYGSMVARIVFLPIEENSRVYFSKNDSVEQVSNAIGLILRSYMLFLVVLPAFLPNYARTLLQILLPKYANSNAGSILPHYSIYIPIMAFNGILESFLHSTATSSVINNHSRFLIILSVILMPSIYFSLKYTPSCYHSIIVVYANIINLGLRSLYAYRYTSSSLNVPKITPNKVVLLACGVTGAITSYSISLSLVQHIITGGVCALTVLLVIVITEQKFYLSTIDKIKLYNNDIKSK</sequence>
<evidence type="ECO:0000256" key="7">
    <source>
        <dbReference type="ARBA" id="ARBA00023136"/>
    </source>
</evidence>
<dbReference type="Pfam" id="PF04506">
    <property type="entry name" value="Rft-1"/>
    <property type="match status" value="1"/>
</dbReference>
<comment type="similarity">
    <text evidence="3 10">Belongs to the RFT1 family.</text>
</comment>
<dbReference type="PANTHER" id="PTHR13117:SF5">
    <property type="entry name" value="PROTEIN RFT1 HOMOLOG"/>
    <property type="match status" value="1"/>
</dbReference>
<feature type="transmembrane region" description="Helical" evidence="10">
    <location>
        <begin position="327"/>
        <end position="347"/>
    </location>
</feature>
<dbReference type="RefSeq" id="XP_006957822.1">
    <property type="nucleotide sequence ID" value="XM_006957760.1"/>
</dbReference>
<evidence type="ECO:0000256" key="5">
    <source>
        <dbReference type="ARBA" id="ARBA00022824"/>
    </source>
</evidence>
<dbReference type="Proteomes" id="UP000005242">
    <property type="component" value="Unassembled WGS sequence"/>
</dbReference>
<dbReference type="GO" id="GO:0034203">
    <property type="term" value="P:glycolipid translocation"/>
    <property type="evidence" value="ECO:0007669"/>
    <property type="project" value="TreeGrafter"/>
</dbReference>
<accession>I4YDH2</accession>
<dbReference type="FunCoup" id="I4YDH2">
    <property type="interactions" value="293"/>
</dbReference>
<dbReference type="PANTHER" id="PTHR13117">
    <property type="entry name" value="ENDOPLASMIC RETICULUM MULTISPAN TRANSMEMBRANE PROTEIN-RELATED"/>
    <property type="match status" value="1"/>
</dbReference>
<feature type="transmembrane region" description="Helical" evidence="10">
    <location>
        <begin position="384"/>
        <end position="403"/>
    </location>
</feature>
<comment type="caution">
    <text evidence="10">Lacks conserved residue(s) required for the propagation of feature annotation.</text>
</comment>
<dbReference type="HOGENOM" id="CLU_023360_3_1_1"/>
<evidence type="ECO:0000313" key="11">
    <source>
        <dbReference type="EMBL" id="EIM22014.1"/>
    </source>
</evidence>
<gene>
    <name evidence="11" type="ORF">WALSEDRAFT_68501</name>
</gene>
<evidence type="ECO:0000256" key="1">
    <source>
        <dbReference type="ARBA" id="ARBA00004477"/>
    </source>
</evidence>
<evidence type="ECO:0000256" key="8">
    <source>
        <dbReference type="ARBA" id="ARBA00044793"/>
    </source>
</evidence>
<evidence type="ECO:0000313" key="12">
    <source>
        <dbReference type="Proteomes" id="UP000005242"/>
    </source>
</evidence>
<organism evidence="11 12">
    <name type="scientific">Wallemia mellicola (strain ATCC MYA-4683 / CBS 633.66)</name>
    <name type="common">Wallemia sebi (CBS 633.66)</name>
    <dbReference type="NCBI Taxonomy" id="671144"/>
    <lineage>
        <taxon>Eukaryota</taxon>
        <taxon>Fungi</taxon>
        <taxon>Dikarya</taxon>
        <taxon>Basidiomycota</taxon>
        <taxon>Wallemiomycotina</taxon>
        <taxon>Wallemiomycetes</taxon>
        <taxon>Wallemiales</taxon>
        <taxon>Wallemiaceae</taxon>
        <taxon>Wallemia</taxon>
    </lineage>
</organism>
<comment type="subcellular location">
    <subcellularLocation>
        <location evidence="1 10">Endoplasmic reticulum membrane</location>
        <topology evidence="1 10">Multi-pass membrane protein</topology>
    </subcellularLocation>
</comment>
<keyword evidence="5 10" id="KW-0256">Endoplasmic reticulum</keyword>
<dbReference type="AlphaFoldDB" id="I4YDH2"/>
<dbReference type="OMA" id="QANCINI"/>
<dbReference type="GO" id="GO:0005789">
    <property type="term" value="C:endoplasmic reticulum membrane"/>
    <property type="evidence" value="ECO:0007669"/>
    <property type="project" value="UniProtKB-SubCell"/>
</dbReference>
<keyword evidence="4 10" id="KW-0812">Transmembrane</keyword>
<dbReference type="InParanoid" id="I4YDH2"/>
<feature type="transmembrane region" description="Helical" evidence="10">
    <location>
        <begin position="423"/>
        <end position="440"/>
    </location>
</feature>
<dbReference type="eggNOG" id="KOG2864">
    <property type="taxonomic scope" value="Eukaryota"/>
</dbReference>